<feature type="domain" description="Peptidase M14" evidence="2">
    <location>
        <begin position="51"/>
        <end position="126"/>
    </location>
</feature>
<proteinExistence type="predicted"/>
<dbReference type="Pfam" id="PF00246">
    <property type="entry name" value="Peptidase_M14"/>
    <property type="match status" value="1"/>
</dbReference>
<accession>A0A2H0D0E8</accession>
<evidence type="ECO:0000313" key="4">
    <source>
        <dbReference type="Proteomes" id="UP000230159"/>
    </source>
</evidence>
<evidence type="ECO:0000313" key="3">
    <source>
        <dbReference type="EMBL" id="PIP75644.1"/>
    </source>
</evidence>
<dbReference type="InterPro" id="IPR000834">
    <property type="entry name" value="Peptidase_M14"/>
</dbReference>
<evidence type="ECO:0000259" key="2">
    <source>
        <dbReference type="Pfam" id="PF00246"/>
    </source>
</evidence>
<dbReference type="Proteomes" id="UP000230159">
    <property type="component" value="Unassembled WGS sequence"/>
</dbReference>
<protein>
    <recommendedName>
        <fullName evidence="2">Peptidase M14 domain-containing protein</fullName>
    </recommendedName>
</protein>
<dbReference type="GO" id="GO:0004181">
    <property type="term" value="F:metallocarboxypeptidase activity"/>
    <property type="evidence" value="ECO:0007669"/>
    <property type="project" value="InterPro"/>
</dbReference>
<reference evidence="3 4" key="1">
    <citation type="submission" date="2017-09" db="EMBL/GenBank/DDBJ databases">
        <title>Depth-based differentiation of microbial function through sediment-hosted aquifers and enrichment of novel symbionts in the deep terrestrial subsurface.</title>
        <authorList>
            <person name="Probst A.J."/>
            <person name="Ladd B."/>
            <person name="Jarett J.K."/>
            <person name="Geller-Mcgrath D.E."/>
            <person name="Sieber C.M."/>
            <person name="Emerson J.B."/>
            <person name="Anantharaman K."/>
            <person name="Thomas B.C."/>
            <person name="Malmstrom R."/>
            <person name="Stieglmeier M."/>
            <person name="Klingl A."/>
            <person name="Woyke T."/>
            <person name="Ryan C.M."/>
            <person name="Banfield J.F."/>
        </authorList>
    </citation>
    <scope>NUCLEOTIDE SEQUENCE [LARGE SCALE GENOMIC DNA]</scope>
    <source>
        <strain evidence="3">CG22_combo_CG10-13_8_21_14_all_39_9</strain>
    </source>
</reference>
<dbReference type="EMBL" id="PCTN01000118">
    <property type="protein sequence ID" value="PIP75644.1"/>
    <property type="molecule type" value="Genomic_DNA"/>
</dbReference>
<gene>
    <name evidence="3" type="ORF">COW86_02655</name>
</gene>
<keyword evidence="1" id="KW-0812">Transmembrane</keyword>
<dbReference type="Gene3D" id="3.40.630.10">
    <property type="entry name" value="Zn peptidases"/>
    <property type="match status" value="1"/>
</dbReference>
<feature type="non-terminal residue" evidence="3">
    <location>
        <position position="159"/>
    </location>
</feature>
<keyword evidence="1" id="KW-0472">Membrane</keyword>
<dbReference type="AlphaFoldDB" id="A0A2H0D0E8"/>
<dbReference type="GO" id="GO:0006508">
    <property type="term" value="P:proteolysis"/>
    <property type="evidence" value="ECO:0007669"/>
    <property type="project" value="InterPro"/>
</dbReference>
<dbReference type="GO" id="GO:0008270">
    <property type="term" value="F:zinc ion binding"/>
    <property type="evidence" value="ECO:0007669"/>
    <property type="project" value="InterPro"/>
</dbReference>
<keyword evidence="1" id="KW-1133">Transmembrane helix</keyword>
<dbReference type="SUPFAM" id="SSF53187">
    <property type="entry name" value="Zn-dependent exopeptidases"/>
    <property type="match status" value="1"/>
</dbReference>
<comment type="caution">
    <text evidence="3">The sequence shown here is derived from an EMBL/GenBank/DDBJ whole genome shotgun (WGS) entry which is preliminary data.</text>
</comment>
<sequence>MKNILWVLIVLIVIGVGGWFLLNNSMLTEQEEPNMEETATTTEEVMEEKKEMEVIGKSVDGNDIMAYHYGTGSDEILLVGGIHGGYSWNTALVAQEAADYFKENPEVIPTNVMVTVIPVLNPDGLEEVVGVPTATFTAADVPASAAERESGRFNANTVD</sequence>
<name>A0A2H0D0E8_9BACT</name>
<feature type="transmembrane region" description="Helical" evidence="1">
    <location>
        <begin position="6"/>
        <end position="22"/>
    </location>
</feature>
<evidence type="ECO:0000256" key="1">
    <source>
        <dbReference type="SAM" id="Phobius"/>
    </source>
</evidence>
<organism evidence="3 4">
    <name type="scientific">Candidatus Kuenenbacteria bacterium CG22_combo_CG10-13_8_21_14_all_39_9</name>
    <dbReference type="NCBI Taxonomy" id="1974621"/>
    <lineage>
        <taxon>Bacteria</taxon>
        <taxon>Candidatus Kueneniibacteriota</taxon>
    </lineage>
</organism>